<keyword evidence="2" id="KW-1185">Reference proteome</keyword>
<keyword evidence="1" id="KW-0732">Signal</keyword>
<dbReference type="PANTHER" id="PTHR11008:SF14">
    <property type="entry name" value="CIRCADIAN CLOCK-CONTROLLED PROTEIN-LIKE PROTEIN"/>
    <property type="match status" value="1"/>
</dbReference>
<organism evidence="2 3">
    <name type="scientific">Nicrophorus vespilloides</name>
    <name type="common">Boreal carrion beetle</name>
    <dbReference type="NCBI Taxonomy" id="110193"/>
    <lineage>
        <taxon>Eukaryota</taxon>
        <taxon>Metazoa</taxon>
        <taxon>Ecdysozoa</taxon>
        <taxon>Arthropoda</taxon>
        <taxon>Hexapoda</taxon>
        <taxon>Insecta</taxon>
        <taxon>Pterygota</taxon>
        <taxon>Neoptera</taxon>
        <taxon>Endopterygota</taxon>
        <taxon>Coleoptera</taxon>
        <taxon>Polyphaga</taxon>
        <taxon>Staphyliniformia</taxon>
        <taxon>Silphidae</taxon>
        <taxon>Nicrophorinae</taxon>
        <taxon>Nicrophorus</taxon>
    </lineage>
</organism>
<dbReference type="Proteomes" id="UP000695000">
    <property type="component" value="Unplaced"/>
</dbReference>
<protein>
    <submittedName>
        <fullName evidence="3">Uncharacterized protein LOC108565358</fullName>
    </submittedName>
</protein>
<dbReference type="InterPro" id="IPR010562">
    <property type="entry name" value="Haemolymph_juvenile_hormone-bd"/>
</dbReference>
<reference evidence="3" key="1">
    <citation type="submission" date="2025-08" db="UniProtKB">
        <authorList>
            <consortium name="RefSeq"/>
        </authorList>
    </citation>
    <scope>IDENTIFICATION</scope>
    <source>
        <tissue evidence="3">Whole Larva</tissue>
    </source>
</reference>
<gene>
    <name evidence="3" type="primary">LOC108565358</name>
</gene>
<dbReference type="Gene3D" id="3.15.10.30">
    <property type="entry name" value="Haemolymph juvenile hormone binding protein"/>
    <property type="match status" value="1"/>
</dbReference>
<accession>A0ABM1N0C0</accession>
<dbReference type="PANTHER" id="PTHR11008">
    <property type="entry name" value="PROTEIN TAKEOUT-LIKE PROTEIN"/>
    <property type="match status" value="1"/>
</dbReference>
<evidence type="ECO:0000256" key="1">
    <source>
        <dbReference type="SAM" id="SignalP"/>
    </source>
</evidence>
<dbReference type="InterPro" id="IPR038606">
    <property type="entry name" value="To_sf"/>
</dbReference>
<dbReference type="RefSeq" id="XP_017780270.1">
    <property type="nucleotide sequence ID" value="XM_017924781.1"/>
</dbReference>
<proteinExistence type="predicted"/>
<feature type="chain" id="PRO_5046175181" evidence="1">
    <location>
        <begin position="19"/>
        <end position="249"/>
    </location>
</feature>
<feature type="signal peptide" evidence="1">
    <location>
        <begin position="1"/>
        <end position="18"/>
    </location>
</feature>
<evidence type="ECO:0000313" key="3">
    <source>
        <dbReference type="RefSeq" id="XP_017780270.1"/>
    </source>
</evidence>
<name>A0ABM1N0C0_NICVS</name>
<sequence length="249" mass="28296">MIKLLVFGLALTFQVVHPAVLPERVSASVCKKSSEDYTKCLLDAFEHARPYFVSGVPELDFPGIDPLIINVTSVDRTLNELVSIKAVMRDVRVTGLKGVIIDDLKADIDKMVGEIRLTVPRCEMSMEHDVTGQLLIIPLRSRGLFKGNFTNIQMYMRAQFKRFEKDGIEFFAIDKFDTKFRVGDGVIKIVSKNPQLQFSADLITNFYNENPRLVMDAINPIFNDYSNKVIRQEIDNYLAKVPADEFLPE</sequence>
<evidence type="ECO:0000313" key="2">
    <source>
        <dbReference type="Proteomes" id="UP000695000"/>
    </source>
</evidence>
<dbReference type="GeneID" id="108565358"/>
<dbReference type="Pfam" id="PF06585">
    <property type="entry name" value="JHBP"/>
    <property type="match status" value="1"/>
</dbReference>
<dbReference type="SMART" id="SM00700">
    <property type="entry name" value="JHBP"/>
    <property type="match status" value="1"/>
</dbReference>